<dbReference type="Pfam" id="PF10502">
    <property type="entry name" value="Peptidase_S26"/>
    <property type="match status" value="1"/>
</dbReference>
<evidence type="ECO:0000256" key="12">
    <source>
        <dbReference type="RuleBase" id="RU362042"/>
    </source>
</evidence>
<dbReference type="GO" id="GO:0006465">
    <property type="term" value="P:signal peptide processing"/>
    <property type="evidence" value="ECO:0007669"/>
    <property type="project" value="InterPro"/>
</dbReference>
<keyword evidence="15" id="KW-1185">Reference proteome</keyword>
<dbReference type="InterPro" id="IPR019757">
    <property type="entry name" value="Pept_S26A_signal_pept_1_Lys-AS"/>
</dbReference>
<dbReference type="EMBL" id="QOUX01000037">
    <property type="protein sequence ID" value="RXJ00635.1"/>
    <property type="molecule type" value="Genomic_DNA"/>
</dbReference>
<evidence type="ECO:0000256" key="4">
    <source>
        <dbReference type="ARBA" id="ARBA00013208"/>
    </source>
</evidence>
<evidence type="ECO:0000256" key="5">
    <source>
        <dbReference type="ARBA" id="ARBA00022475"/>
    </source>
</evidence>
<dbReference type="RefSeq" id="WP_129078327.1">
    <property type="nucleotide sequence ID" value="NZ_QOUX01000037.1"/>
</dbReference>
<dbReference type="InterPro" id="IPR000223">
    <property type="entry name" value="Pept_S26A_signal_pept_1"/>
</dbReference>
<dbReference type="FunFam" id="2.10.109.10:FF:000008">
    <property type="entry name" value="Signal peptidase I"/>
    <property type="match status" value="1"/>
</dbReference>
<dbReference type="GO" id="GO:0004252">
    <property type="term" value="F:serine-type endopeptidase activity"/>
    <property type="evidence" value="ECO:0007669"/>
    <property type="project" value="InterPro"/>
</dbReference>
<dbReference type="OrthoDB" id="9802919at2"/>
<proteinExistence type="inferred from homology"/>
<dbReference type="PANTHER" id="PTHR43390:SF1">
    <property type="entry name" value="CHLOROPLAST PROCESSING PEPTIDASE"/>
    <property type="match status" value="1"/>
</dbReference>
<dbReference type="SUPFAM" id="SSF51306">
    <property type="entry name" value="LexA/Signal peptidase"/>
    <property type="match status" value="1"/>
</dbReference>
<dbReference type="Gene3D" id="2.10.109.10">
    <property type="entry name" value="Umud Fragment, subunit A"/>
    <property type="match status" value="1"/>
</dbReference>
<keyword evidence="5" id="KW-1003">Cell membrane</keyword>
<evidence type="ECO:0000256" key="11">
    <source>
        <dbReference type="PIRSR" id="PIRSR600223-1"/>
    </source>
</evidence>
<dbReference type="AlphaFoldDB" id="A0A4Q0VSX3"/>
<feature type="transmembrane region" description="Helical" evidence="12">
    <location>
        <begin position="20"/>
        <end position="41"/>
    </location>
</feature>
<gene>
    <name evidence="14" type="primary">lepB</name>
    <name evidence="14" type="ORF">DS745_11265</name>
</gene>
<feature type="active site" evidence="11">
    <location>
        <position position="51"/>
    </location>
</feature>
<evidence type="ECO:0000256" key="1">
    <source>
        <dbReference type="ARBA" id="ARBA00000677"/>
    </source>
</evidence>
<keyword evidence="9 12" id="KW-1133">Transmembrane helix</keyword>
<keyword evidence="6 12" id="KW-0645">Protease</keyword>
<protein>
    <recommendedName>
        <fullName evidence="4 12">Signal peptidase I</fullName>
        <ecNumber evidence="4 12">3.4.21.89</ecNumber>
    </recommendedName>
</protein>
<evidence type="ECO:0000256" key="3">
    <source>
        <dbReference type="ARBA" id="ARBA00009370"/>
    </source>
</evidence>
<feature type="active site" evidence="11">
    <location>
        <position position="92"/>
    </location>
</feature>
<dbReference type="PROSITE" id="PS00760">
    <property type="entry name" value="SPASE_I_2"/>
    <property type="match status" value="1"/>
</dbReference>
<comment type="similarity">
    <text evidence="3 12">Belongs to the peptidase S26 family.</text>
</comment>
<dbReference type="GO" id="GO:0009003">
    <property type="term" value="F:signal peptidase activity"/>
    <property type="evidence" value="ECO:0007669"/>
    <property type="project" value="UniProtKB-EC"/>
</dbReference>
<keyword evidence="8 12" id="KW-0378">Hydrolase</keyword>
<accession>A0A4Q0VSX3</accession>
<comment type="subcellular location">
    <subcellularLocation>
        <location evidence="2">Cell membrane</location>
        <topology evidence="2">Single-pass type II membrane protein</topology>
    </subcellularLocation>
    <subcellularLocation>
        <location evidence="12">Membrane</location>
        <topology evidence="12">Single-pass type II membrane protein</topology>
    </subcellularLocation>
</comment>
<evidence type="ECO:0000256" key="6">
    <source>
        <dbReference type="ARBA" id="ARBA00022670"/>
    </source>
</evidence>
<dbReference type="Proteomes" id="UP000290649">
    <property type="component" value="Unassembled WGS sequence"/>
</dbReference>
<dbReference type="NCBIfam" id="TIGR02227">
    <property type="entry name" value="sigpep_I_bact"/>
    <property type="match status" value="1"/>
</dbReference>
<dbReference type="PANTHER" id="PTHR43390">
    <property type="entry name" value="SIGNAL PEPTIDASE I"/>
    <property type="match status" value="1"/>
</dbReference>
<evidence type="ECO:0000256" key="8">
    <source>
        <dbReference type="ARBA" id="ARBA00022801"/>
    </source>
</evidence>
<evidence type="ECO:0000313" key="15">
    <source>
        <dbReference type="Proteomes" id="UP000290649"/>
    </source>
</evidence>
<feature type="domain" description="Peptidase S26" evidence="13">
    <location>
        <begin position="21"/>
        <end position="186"/>
    </location>
</feature>
<organism evidence="14 15">
    <name type="scientific">Anaerobacillus alkaliphilus</name>
    <dbReference type="NCBI Taxonomy" id="1548597"/>
    <lineage>
        <taxon>Bacteria</taxon>
        <taxon>Bacillati</taxon>
        <taxon>Bacillota</taxon>
        <taxon>Bacilli</taxon>
        <taxon>Bacillales</taxon>
        <taxon>Bacillaceae</taxon>
        <taxon>Anaerobacillus</taxon>
    </lineage>
</organism>
<keyword evidence="7 12" id="KW-0812">Transmembrane</keyword>
<evidence type="ECO:0000256" key="9">
    <source>
        <dbReference type="ARBA" id="ARBA00022989"/>
    </source>
</evidence>
<dbReference type="PRINTS" id="PR00727">
    <property type="entry name" value="LEADERPTASE"/>
</dbReference>
<name>A0A4Q0VSX3_9BACI</name>
<dbReference type="GO" id="GO:0005886">
    <property type="term" value="C:plasma membrane"/>
    <property type="evidence" value="ECO:0007669"/>
    <property type="project" value="UniProtKB-SubCell"/>
</dbReference>
<keyword evidence="10 12" id="KW-0472">Membrane</keyword>
<dbReference type="PROSITE" id="PS00761">
    <property type="entry name" value="SPASE_I_3"/>
    <property type="match status" value="1"/>
</dbReference>
<dbReference type="InterPro" id="IPR019533">
    <property type="entry name" value="Peptidase_S26"/>
</dbReference>
<comment type="caution">
    <text evidence="14">The sequence shown here is derived from an EMBL/GenBank/DDBJ whole genome shotgun (WGS) entry which is preliminary data.</text>
</comment>
<reference evidence="14 15" key="1">
    <citation type="journal article" date="2019" name="Int. J. Syst. Evol. Microbiol.">
        <title>Anaerobacillus alkaliphilus sp. nov., a novel alkaliphilic and moderately halophilic bacterium.</title>
        <authorList>
            <person name="Borsodi A.K."/>
            <person name="Aszalos J.M."/>
            <person name="Bihari P."/>
            <person name="Nagy I."/>
            <person name="Schumann P."/>
            <person name="Sproer C."/>
            <person name="Kovacs A.L."/>
            <person name="Boka K."/>
            <person name="Dobosy P."/>
            <person name="Ovari M."/>
            <person name="Szili-Kovacs T."/>
            <person name="Toth E."/>
        </authorList>
    </citation>
    <scope>NUCLEOTIDE SEQUENCE [LARGE SCALE GENOMIC DNA]</scope>
    <source>
        <strain evidence="14 15">B16-10</strain>
    </source>
</reference>
<dbReference type="InterPro" id="IPR019758">
    <property type="entry name" value="Pept_S26A_signal_pept_1_CS"/>
</dbReference>
<comment type="catalytic activity">
    <reaction evidence="1 12">
        <text>Cleavage of hydrophobic, N-terminal signal or leader sequences from secreted and periplasmic proteins.</text>
        <dbReference type="EC" id="3.4.21.89"/>
    </reaction>
</comment>
<evidence type="ECO:0000313" key="14">
    <source>
        <dbReference type="EMBL" id="RXJ00635.1"/>
    </source>
</evidence>
<dbReference type="EC" id="3.4.21.89" evidence="4 12"/>
<dbReference type="CDD" id="cd06530">
    <property type="entry name" value="S26_SPase_I"/>
    <property type="match status" value="1"/>
</dbReference>
<evidence type="ECO:0000256" key="2">
    <source>
        <dbReference type="ARBA" id="ARBA00004401"/>
    </source>
</evidence>
<evidence type="ECO:0000256" key="10">
    <source>
        <dbReference type="ARBA" id="ARBA00023136"/>
    </source>
</evidence>
<evidence type="ECO:0000259" key="13">
    <source>
        <dbReference type="Pfam" id="PF10502"/>
    </source>
</evidence>
<sequence length="195" mass="22794">MELNQELENEERKKRIKREIVSWVKTLAVVLVIVVAIRAFLFTNYIVYGSSMMPTIQDRERVIINKIGYDVGSPKRFDMIVFHATETTDYIKRIIGLPGDTIEFRDDTLYVNGEMIEETYLSEIKTNFRTRPYTDDFTLEWLTGEQTVPDNHIFVLGDNRPNSIDSRHIGFIPFDKIVGKADIAYWPIKDLRLLK</sequence>
<evidence type="ECO:0000256" key="7">
    <source>
        <dbReference type="ARBA" id="ARBA00022692"/>
    </source>
</evidence>
<dbReference type="InterPro" id="IPR036286">
    <property type="entry name" value="LexA/Signal_pep-like_sf"/>
</dbReference>